<dbReference type="PANTHER" id="PTHR35789">
    <property type="entry name" value="SPORE GERMINATION PROTEIN B3"/>
    <property type="match status" value="1"/>
</dbReference>
<keyword evidence="11" id="KW-1185">Reference proteome</keyword>
<name>A0A0L0WE73_GOTPU</name>
<dbReference type="GO" id="GO:0016020">
    <property type="term" value="C:membrane"/>
    <property type="evidence" value="ECO:0007669"/>
    <property type="project" value="UniProtKB-SubCell"/>
</dbReference>
<gene>
    <name evidence="10" type="primary">gerAC</name>
    <name evidence="10" type="ORF">CLPU_2c02300</name>
</gene>
<keyword evidence="4" id="KW-0732">Signal</keyword>
<comment type="subcellular location">
    <subcellularLocation>
        <location evidence="1">Membrane</location>
        <topology evidence="1">Lipid-anchor</topology>
    </subcellularLocation>
</comment>
<evidence type="ECO:0000256" key="7">
    <source>
        <dbReference type="ARBA" id="ARBA00023288"/>
    </source>
</evidence>
<dbReference type="Pfam" id="PF05504">
    <property type="entry name" value="Spore_GerAC"/>
    <property type="match status" value="1"/>
</dbReference>
<dbReference type="GO" id="GO:0009847">
    <property type="term" value="P:spore germination"/>
    <property type="evidence" value="ECO:0007669"/>
    <property type="project" value="InterPro"/>
</dbReference>
<dbReference type="PROSITE" id="PS51257">
    <property type="entry name" value="PROKAR_LIPOPROTEIN"/>
    <property type="match status" value="1"/>
</dbReference>
<dbReference type="InterPro" id="IPR008844">
    <property type="entry name" value="Spore_GerAC-like"/>
</dbReference>
<protein>
    <submittedName>
        <fullName evidence="10">Spore germination protein A3</fullName>
    </submittedName>
</protein>
<dbReference type="InterPro" id="IPR046953">
    <property type="entry name" value="Spore_GerAC-like_C"/>
</dbReference>
<dbReference type="Proteomes" id="UP000037267">
    <property type="component" value="Unassembled WGS sequence"/>
</dbReference>
<evidence type="ECO:0000256" key="2">
    <source>
        <dbReference type="ARBA" id="ARBA00007886"/>
    </source>
</evidence>
<evidence type="ECO:0000259" key="9">
    <source>
        <dbReference type="Pfam" id="PF25198"/>
    </source>
</evidence>
<organism evidence="10 11">
    <name type="scientific">Gottschalkia purinilytica</name>
    <name type="common">Clostridium purinilyticum</name>
    <dbReference type="NCBI Taxonomy" id="1503"/>
    <lineage>
        <taxon>Bacteria</taxon>
        <taxon>Bacillati</taxon>
        <taxon>Bacillota</taxon>
        <taxon>Tissierellia</taxon>
        <taxon>Tissierellales</taxon>
        <taxon>Gottschalkiaceae</taxon>
        <taxon>Gottschalkia</taxon>
    </lineage>
</organism>
<keyword evidence="7" id="KW-0449">Lipoprotein</keyword>
<accession>A0A0L0WE73</accession>
<dbReference type="OrthoDB" id="2569624at2"/>
<keyword evidence="3" id="KW-0309">Germination</keyword>
<evidence type="ECO:0000256" key="1">
    <source>
        <dbReference type="ARBA" id="ARBA00004635"/>
    </source>
</evidence>
<dbReference type="NCBIfam" id="TIGR02887">
    <property type="entry name" value="spore_ger_x_C"/>
    <property type="match status" value="1"/>
</dbReference>
<dbReference type="EMBL" id="LGSS01000002">
    <property type="protein sequence ID" value="KNF09778.1"/>
    <property type="molecule type" value="Genomic_DNA"/>
</dbReference>
<reference evidence="11" key="1">
    <citation type="submission" date="2015-07" db="EMBL/GenBank/DDBJ databases">
        <title>Draft genome sequence of the purine-degrading Gottschalkia purinilyticum DSM 1384 (formerly Clostridium purinilyticum).</title>
        <authorList>
            <person name="Poehlein A."/>
            <person name="Schiel-Bengelsdorf B."/>
            <person name="Bengelsdorf F.R."/>
            <person name="Daniel R."/>
            <person name="Duerre P."/>
        </authorList>
    </citation>
    <scope>NUCLEOTIDE SEQUENCE [LARGE SCALE GENOMIC DNA]</scope>
    <source>
        <strain evidence="11">DSM 1384</strain>
    </source>
</reference>
<evidence type="ECO:0000256" key="6">
    <source>
        <dbReference type="ARBA" id="ARBA00023139"/>
    </source>
</evidence>
<dbReference type="RefSeq" id="WP_050354158.1">
    <property type="nucleotide sequence ID" value="NZ_LGSS01000002.1"/>
</dbReference>
<evidence type="ECO:0000259" key="8">
    <source>
        <dbReference type="Pfam" id="PF05504"/>
    </source>
</evidence>
<proteinExistence type="inferred from homology"/>
<keyword evidence="5" id="KW-0472">Membrane</keyword>
<evidence type="ECO:0000256" key="3">
    <source>
        <dbReference type="ARBA" id="ARBA00022544"/>
    </source>
</evidence>
<keyword evidence="6" id="KW-0564">Palmitate</keyword>
<feature type="domain" description="Spore germination protein N-terminal" evidence="9">
    <location>
        <begin position="24"/>
        <end position="213"/>
    </location>
</feature>
<dbReference type="STRING" id="1503.CLPU_2c02300"/>
<dbReference type="PANTHER" id="PTHR35789:SF1">
    <property type="entry name" value="SPORE GERMINATION PROTEIN B3"/>
    <property type="match status" value="1"/>
</dbReference>
<sequence>MINRLLKMIIVFIIILTLTTGCWDRVEINERLFIMSVAMDLYKDEDENGEGRKTKKPSENKFTMTYVMPNFENIQTKTTGKSPKVKHVLKTVAKNPYEGSRQVSSKATGNTFFKHMKVAVMGLDVTKNPIYFRQMIDALNRQDDITRKLELFVAEGRGDEIVEANPKIQPLVASYLQDLTEKPKVTSTYIPQNLEEVVASLKTSKTALIPKVTVSSAKDEVKVEGSALIKDYKFIDWLGVKETRAVSILKKKSNNDIFNVIHKNITIPYITHDIHVFRNLRIEDDKIVMDIKVTTEGGTSEYILNGKPELSNDNFLKELEKKAEQVIKGEIDYTLNKLQKELNTDVVGIGDYISKFEPKLWKEIKNDWDHIFPEVKINVSVDARFRRTGSIK</sequence>
<evidence type="ECO:0000256" key="4">
    <source>
        <dbReference type="ARBA" id="ARBA00022729"/>
    </source>
</evidence>
<dbReference type="InterPro" id="IPR057336">
    <property type="entry name" value="GerAC_N"/>
</dbReference>
<comment type="similarity">
    <text evidence="2">Belongs to the GerABKC lipoprotein family.</text>
</comment>
<dbReference type="Gene3D" id="3.30.300.210">
    <property type="entry name" value="Nutrient germinant receptor protein C, domain 3"/>
    <property type="match status" value="1"/>
</dbReference>
<dbReference type="AlphaFoldDB" id="A0A0L0WE73"/>
<evidence type="ECO:0000256" key="5">
    <source>
        <dbReference type="ARBA" id="ARBA00023136"/>
    </source>
</evidence>
<evidence type="ECO:0000313" key="10">
    <source>
        <dbReference type="EMBL" id="KNF09778.1"/>
    </source>
</evidence>
<evidence type="ECO:0000313" key="11">
    <source>
        <dbReference type="Proteomes" id="UP000037267"/>
    </source>
</evidence>
<feature type="domain" description="Spore germination GerAC-like C-terminal" evidence="8">
    <location>
        <begin position="224"/>
        <end position="389"/>
    </location>
</feature>
<dbReference type="Pfam" id="PF25198">
    <property type="entry name" value="Spore_GerAC_N"/>
    <property type="match status" value="1"/>
</dbReference>
<comment type="caution">
    <text evidence="10">The sequence shown here is derived from an EMBL/GenBank/DDBJ whole genome shotgun (WGS) entry which is preliminary data.</text>
</comment>
<dbReference type="InterPro" id="IPR038501">
    <property type="entry name" value="Spore_GerAC_C_sf"/>
</dbReference>